<dbReference type="PANTHER" id="PTHR11439:SF455">
    <property type="entry name" value="RLK (RECEPTOR-LIKE PROTEIN KINASE) 8, PUTATIVE-RELATED"/>
    <property type="match status" value="1"/>
</dbReference>
<evidence type="ECO:0000256" key="1">
    <source>
        <dbReference type="SAM" id="MobiDB-lite"/>
    </source>
</evidence>
<accession>A0AAV5KWT6</accession>
<evidence type="ECO:0000313" key="2">
    <source>
        <dbReference type="EMBL" id="GKV29023.1"/>
    </source>
</evidence>
<dbReference type="EMBL" id="BPVZ01000081">
    <property type="protein sequence ID" value="GKV29023.1"/>
    <property type="molecule type" value="Genomic_DNA"/>
</dbReference>
<protein>
    <submittedName>
        <fullName evidence="2">Uncharacterized protein</fullName>
    </submittedName>
</protein>
<dbReference type="PANTHER" id="PTHR11439">
    <property type="entry name" value="GAG-POL-RELATED RETROTRANSPOSON"/>
    <property type="match status" value="1"/>
</dbReference>
<dbReference type="Proteomes" id="UP001054252">
    <property type="component" value="Unassembled WGS sequence"/>
</dbReference>
<feature type="region of interest" description="Disordered" evidence="1">
    <location>
        <begin position="131"/>
        <end position="156"/>
    </location>
</feature>
<organism evidence="2 3">
    <name type="scientific">Rubroshorea leprosula</name>
    <dbReference type="NCBI Taxonomy" id="152421"/>
    <lineage>
        <taxon>Eukaryota</taxon>
        <taxon>Viridiplantae</taxon>
        <taxon>Streptophyta</taxon>
        <taxon>Embryophyta</taxon>
        <taxon>Tracheophyta</taxon>
        <taxon>Spermatophyta</taxon>
        <taxon>Magnoliopsida</taxon>
        <taxon>eudicotyledons</taxon>
        <taxon>Gunneridae</taxon>
        <taxon>Pentapetalae</taxon>
        <taxon>rosids</taxon>
        <taxon>malvids</taxon>
        <taxon>Malvales</taxon>
        <taxon>Dipterocarpaceae</taxon>
        <taxon>Rubroshorea</taxon>
    </lineage>
</organism>
<evidence type="ECO:0000313" key="3">
    <source>
        <dbReference type="Proteomes" id="UP001054252"/>
    </source>
</evidence>
<comment type="caution">
    <text evidence="2">The sequence shown here is derived from an EMBL/GenBank/DDBJ whole genome shotgun (WGS) entry which is preliminary data.</text>
</comment>
<feature type="region of interest" description="Disordered" evidence="1">
    <location>
        <begin position="67"/>
        <end position="93"/>
    </location>
</feature>
<gene>
    <name evidence="2" type="ORF">SLEP1_g38002</name>
</gene>
<sequence length="402" mass="45106">MQFPFKNPCALYDTSKIGGELSTYNEWIETQLEQETVNHSNFHISDPSLISLPQESSTPIEQLEMSCSSQDDNRLNESPTTETMESTINQPTELTQCHNVKSCTGQLNPSQDGHHDDDLPSIHVELETNQNGAQNSSLPSNNSDDQFTSSNRPEVELSRNHNMVTQAQRGITKPNPRYAYLHKEIPTEPKTVISALKNDGWKAAMHEELHALKINDTWDIVQREAHMNVSTFTLYAFSDADWAGCPITRRFTTGYCTLLGGNCISWCAKKQPTISLSSAEAEYKSMASTTAEITWLTYLLQDIGIYIPNPPILHCDNISALHMTVNHVFHGRTKHVEMDYHFVREKVAFGNLVTQYVSSSSQLADIFTKPLPRTSFNELRTKLGLSLLPRPSLRGSVNAFDG</sequence>
<feature type="compositionally biased region" description="Polar residues" evidence="1">
    <location>
        <begin position="131"/>
        <end position="152"/>
    </location>
</feature>
<dbReference type="CDD" id="cd09272">
    <property type="entry name" value="RNase_HI_RT_Ty1"/>
    <property type="match status" value="1"/>
</dbReference>
<dbReference type="InterPro" id="IPR043502">
    <property type="entry name" value="DNA/RNA_pol_sf"/>
</dbReference>
<dbReference type="AlphaFoldDB" id="A0AAV5KWT6"/>
<dbReference type="SUPFAM" id="SSF56672">
    <property type="entry name" value="DNA/RNA polymerases"/>
    <property type="match status" value="1"/>
</dbReference>
<reference evidence="2 3" key="1">
    <citation type="journal article" date="2021" name="Commun. Biol.">
        <title>The genome of Shorea leprosula (Dipterocarpaceae) highlights the ecological relevance of drought in aseasonal tropical rainforests.</title>
        <authorList>
            <person name="Ng K.K.S."/>
            <person name="Kobayashi M.J."/>
            <person name="Fawcett J.A."/>
            <person name="Hatakeyama M."/>
            <person name="Paape T."/>
            <person name="Ng C.H."/>
            <person name="Ang C.C."/>
            <person name="Tnah L.H."/>
            <person name="Lee C.T."/>
            <person name="Nishiyama T."/>
            <person name="Sese J."/>
            <person name="O'Brien M.J."/>
            <person name="Copetti D."/>
            <person name="Mohd Noor M.I."/>
            <person name="Ong R.C."/>
            <person name="Putra M."/>
            <person name="Sireger I.Z."/>
            <person name="Indrioko S."/>
            <person name="Kosugi Y."/>
            <person name="Izuno A."/>
            <person name="Isagi Y."/>
            <person name="Lee S.L."/>
            <person name="Shimizu K.K."/>
        </authorList>
    </citation>
    <scope>NUCLEOTIDE SEQUENCE [LARGE SCALE GENOMIC DNA]</scope>
    <source>
        <strain evidence="2">214</strain>
    </source>
</reference>
<keyword evidence="3" id="KW-1185">Reference proteome</keyword>
<name>A0AAV5KWT6_9ROSI</name>
<proteinExistence type="predicted"/>